<dbReference type="InterPro" id="IPR017871">
    <property type="entry name" value="ABC_transporter-like_CS"/>
</dbReference>
<dbReference type="PANTHER" id="PTHR43394:SF1">
    <property type="entry name" value="ATP-BINDING CASSETTE SUB-FAMILY B MEMBER 10, MITOCHONDRIAL"/>
    <property type="match status" value="1"/>
</dbReference>
<keyword evidence="6 12" id="KW-0067">ATP-binding</keyword>
<evidence type="ECO:0000256" key="8">
    <source>
        <dbReference type="ARBA" id="ARBA00023136"/>
    </source>
</evidence>
<feature type="transmembrane region" description="Helical" evidence="9">
    <location>
        <begin position="60"/>
        <end position="80"/>
    </location>
</feature>
<evidence type="ECO:0000256" key="1">
    <source>
        <dbReference type="ARBA" id="ARBA00004651"/>
    </source>
</evidence>
<dbReference type="PROSITE" id="PS51257">
    <property type="entry name" value="PROKAR_LIPOPROTEIN"/>
    <property type="match status" value="1"/>
</dbReference>
<feature type="non-terminal residue" evidence="12">
    <location>
        <position position="534"/>
    </location>
</feature>
<reference evidence="12" key="2">
    <citation type="submission" date="2021-04" db="EMBL/GenBank/DDBJ databases">
        <authorList>
            <person name="Gilroy R."/>
        </authorList>
    </citation>
    <scope>NUCLEOTIDE SEQUENCE</scope>
    <source>
        <strain evidence="12">CHK192-9172</strain>
    </source>
</reference>
<evidence type="ECO:0000256" key="9">
    <source>
        <dbReference type="SAM" id="Phobius"/>
    </source>
</evidence>
<reference evidence="12" key="1">
    <citation type="journal article" date="2021" name="PeerJ">
        <title>Extensive microbial diversity within the chicken gut microbiome revealed by metagenomics and culture.</title>
        <authorList>
            <person name="Gilroy R."/>
            <person name="Ravi A."/>
            <person name="Getino M."/>
            <person name="Pursley I."/>
            <person name="Horton D.L."/>
            <person name="Alikhan N.F."/>
            <person name="Baker D."/>
            <person name="Gharbi K."/>
            <person name="Hall N."/>
            <person name="Watson M."/>
            <person name="Adriaenssens E.M."/>
            <person name="Foster-Nyarko E."/>
            <person name="Jarju S."/>
            <person name="Secka A."/>
            <person name="Antonio M."/>
            <person name="Oren A."/>
            <person name="Chaudhuri R.R."/>
            <person name="La Ragione R."/>
            <person name="Hildebrand F."/>
            <person name="Pallen M.J."/>
        </authorList>
    </citation>
    <scope>NUCLEOTIDE SEQUENCE</scope>
    <source>
        <strain evidence="12">CHK192-9172</strain>
    </source>
</reference>
<dbReference type="PROSITE" id="PS00211">
    <property type="entry name" value="ABC_TRANSPORTER_1"/>
    <property type="match status" value="1"/>
</dbReference>
<evidence type="ECO:0000259" key="10">
    <source>
        <dbReference type="PROSITE" id="PS50893"/>
    </source>
</evidence>
<keyword evidence="7 9" id="KW-1133">Transmembrane helix</keyword>
<proteinExistence type="predicted"/>
<evidence type="ECO:0000256" key="2">
    <source>
        <dbReference type="ARBA" id="ARBA00022448"/>
    </source>
</evidence>
<evidence type="ECO:0000313" key="12">
    <source>
        <dbReference type="EMBL" id="HIZ06400.1"/>
    </source>
</evidence>
<keyword evidence="2" id="KW-0813">Transport</keyword>
<comment type="subcellular location">
    <subcellularLocation>
        <location evidence="1">Cell membrane</location>
        <topology evidence="1">Multi-pass membrane protein</topology>
    </subcellularLocation>
</comment>
<gene>
    <name evidence="12" type="ORF">IAA08_00515</name>
</gene>
<feature type="transmembrane region" description="Helical" evidence="9">
    <location>
        <begin position="255"/>
        <end position="276"/>
    </location>
</feature>
<dbReference type="InterPro" id="IPR039421">
    <property type="entry name" value="Type_1_exporter"/>
</dbReference>
<feature type="transmembrane region" description="Helical" evidence="9">
    <location>
        <begin position="20"/>
        <end position="40"/>
    </location>
</feature>
<dbReference type="GO" id="GO:0005524">
    <property type="term" value="F:ATP binding"/>
    <property type="evidence" value="ECO:0007669"/>
    <property type="project" value="UniProtKB-KW"/>
</dbReference>
<sequence>MRRSKNGSPLADLIRYCRSYIPIIVIALALACASAVMTLIGPNKLGDITDIITEGLMTNIDLTAVAQIAVLLVVLYLVSWGCGFSQNAIMANVTQKISKKLRRDLYHKTNRMPLNYFDTHIYGDVLSRITNDVDLIGQTLNMSIGTLVSSLTLFVGSLIMMLITNWIMALAGVAATVVGFLFMMLIMRRSQKYFNMQQDELGRINGHVEEIYGGHTVVKAYCGENAARKEFHEMNDRLYISAWKSQFMSGIMQPLMLFIGNLGFVVVCVVGAALAINGRIEMGVIVSFMIYIRMFTQPLSQLAQVATSLQSTSAASERVFEFLGEGEMADETGKTGEVESVKGDVVFDHVKFGYNPDRIIIKDFSAHAEPGQKIAIVGPTGAGKSTLVNLLMRFYEVNEGEIRIDGVPTHTMTREKVHENFCMVLQDTWIFEGTIRENIVYAKEGVKDEDVKEACKEVGLDHFIQTLPDGYDTILDDSLNLSAGQKQLITIARAMIQDAPMLILDEATSSVDTRTEQLINESMDKLMRGRTSFV</sequence>
<dbReference type="GO" id="GO:0015421">
    <property type="term" value="F:ABC-type oligopeptide transporter activity"/>
    <property type="evidence" value="ECO:0007669"/>
    <property type="project" value="TreeGrafter"/>
</dbReference>
<dbReference type="InterPro" id="IPR003593">
    <property type="entry name" value="AAA+_ATPase"/>
</dbReference>
<dbReference type="InterPro" id="IPR036640">
    <property type="entry name" value="ABC1_TM_sf"/>
</dbReference>
<dbReference type="InterPro" id="IPR027417">
    <property type="entry name" value="P-loop_NTPase"/>
</dbReference>
<dbReference type="InterPro" id="IPR003439">
    <property type="entry name" value="ABC_transporter-like_ATP-bd"/>
</dbReference>
<dbReference type="SUPFAM" id="SSF90123">
    <property type="entry name" value="ABC transporter transmembrane region"/>
    <property type="match status" value="1"/>
</dbReference>
<dbReference type="SMART" id="SM00382">
    <property type="entry name" value="AAA"/>
    <property type="match status" value="1"/>
</dbReference>
<feature type="domain" description="ABC transporter" evidence="10">
    <location>
        <begin position="345"/>
        <end position="534"/>
    </location>
</feature>
<evidence type="ECO:0000259" key="11">
    <source>
        <dbReference type="PROSITE" id="PS50929"/>
    </source>
</evidence>
<dbReference type="GO" id="GO:0016887">
    <property type="term" value="F:ATP hydrolysis activity"/>
    <property type="evidence" value="ECO:0007669"/>
    <property type="project" value="InterPro"/>
</dbReference>
<evidence type="ECO:0000256" key="4">
    <source>
        <dbReference type="ARBA" id="ARBA00022692"/>
    </source>
</evidence>
<organism evidence="12 13">
    <name type="scientific">Candidatus Eubacterium avistercoris</name>
    <dbReference type="NCBI Taxonomy" id="2838567"/>
    <lineage>
        <taxon>Bacteria</taxon>
        <taxon>Bacillati</taxon>
        <taxon>Bacillota</taxon>
        <taxon>Clostridia</taxon>
        <taxon>Eubacteriales</taxon>
        <taxon>Eubacteriaceae</taxon>
        <taxon>Eubacterium</taxon>
    </lineage>
</organism>
<protein>
    <submittedName>
        <fullName evidence="12">ABC transporter ATP-binding protein/permease</fullName>
    </submittedName>
</protein>
<dbReference type="PANTHER" id="PTHR43394">
    <property type="entry name" value="ATP-DEPENDENT PERMEASE MDL1, MITOCHONDRIAL"/>
    <property type="match status" value="1"/>
</dbReference>
<keyword evidence="8 9" id="KW-0472">Membrane</keyword>
<dbReference type="AlphaFoldDB" id="A0A9D2IET4"/>
<evidence type="ECO:0000256" key="6">
    <source>
        <dbReference type="ARBA" id="ARBA00022840"/>
    </source>
</evidence>
<accession>A0A9D2IET4</accession>
<feature type="transmembrane region" description="Helical" evidence="9">
    <location>
        <begin position="169"/>
        <end position="187"/>
    </location>
</feature>
<evidence type="ECO:0000256" key="7">
    <source>
        <dbReference type="ARBA" id="ARBA00022989"/>
    </source>
</evidence>
<feature type="domain" description="ABC transmembrane type-1" evidence="11">
    <location>
        <begin position="25"/>
        <end position="311"/>
    </location>
</feature>
<keyword evidence="4 9" id="KW-0812">Transmembrane</keyword>
<evidence type="ECO:0000313" key="13">
    <source>
        <dbReference type="Proteomes" id="UP000824024"/>
    </source>
</evidence>
<dbReference type="PROSITE" id="PS50893">
    <property type="entry name" value="ABC_TRANSPORTER_2"/>
    <property type="match status" value="1"/>
</dbReference>
<name>A0A9D2IET4_9FIRM</name>
<dbReference type="SUPFAM" id="SSF52540">
    <property type="entry name" value="P-loop containing nucleoside triphosphate hydrolases"/>
    <property type="match status" value="1"/>
</dbReference>
<dbReference type="PROSITE" id="PS50929">
    <property type="entry name" value="ABC_TM1F"/>
    <property type="match status" value="1"/>
</dbReference>
<dbReference type="Pfam" id="PF00005">
    <property type="entry name" value="ABC_tran"/>
    <property type="match status" value="1"/>
</dbReference>
<comment type="caution">
    <text evidence="12">The sequence shown here is derived from an EMBL/GenBank/DDBJ whole genome shotgun (WGS) entry which is preliminary data.</text>
</comment>
<dbReference type="InterPro" id="IPR011527">
    <property type="entry name" value="ABC1_TM_dom"/>
</dbReference>
<dbReference type="EMBL" id="DXCH01000013">
    <property type="protein sequence ID" value="HIZ06400.1"/>
    <property type="molecule type" value="Genomic_DNA"/>
</dbReference>
<keyword evidence="3" id="KW-1003">Cell membrane</keyword>
<dbReference type="Gene3D" id="3.40.50.300">
    <property type="entry name" value="P-loop containing nucleotide triphosphate hydrolases"/>
    <property type="match status" value="1"/>
</dbReference>
<dbReference type="GO" id="GO:0005886">
    <property type="term" value="C:plasma membrane"/>
    <property type="evidence" value="ECO:0007669"/>
    <property type="project" value="UniProtKB-SubCell"/>
</dbReference>
<dbReference type="Gene3D" id="1.20.1560.10">
    <property type="entry name" value="ABC transporter type 1, transmembrane domain"/>
    <property type="match status" value="1"/>
</dbReference>
<dbReference type="Pfam" id="PF00664">
    <property type="entry name" value="ABC_membrane"/>
    <property type="match status" value="1"/>
</dbReference>
<dbReference type="CDD" id="cd18547">
    <property type="entry name" value="ABC_6TM_Tm288_like"/>
    <property type="match status" value="1"/>
</dbReference>
<evidence type="ECO:0000256" key="3">
    <source>
        <dbReference type="ARBA" id="ARBA00022475"/>
    </source>
</evidence>
<feature type="transmembrane region" description="Helical" evidence="9">
    <location>
        <begin position="144"/>
        <end position="163"/>
    </location>
</feature>
<keyword evidence="5" id="KW-0547">Nucleotide-binding</keyword>
<dbReference type="FunFam" id="1.20.1560.10:FF:000011">
    <property type="entry name" value="Multidrug ABC transporter ATP-binding protein"/>
    <property type="match status" value="1"/>
</dbReference>
<evidence type="ECO:0000256" key="5">
    <source>
        <dbReference type="ARBA" id="ARBA00022741"/>
    </source>
</evidence>
<dbReference type="Proteomes" id="UP000824024">
    <property type="component" value="Unassembled WGS sequence"/>
</dbReference>